<dbReference type="KEGG" id="haer:DU502_06845"/>
<dbReference type="Proteomes" id="UP000282007">
    <property type="component" value="Chromosome"/>
</dbReference>
<reference evidence="4" key="3">
    <citation type="submission" date="2018-10" db="EMBL/GenBank/DDBJ databases">
        <authorList>
            <person name="Whitman W."/>
            <person name="Huntemann M."/>
            <person name="Clum A."/>
            <person name="Pillay M."/>
            <person name="Palaniappan K."/>
            <person name="Varghese N."/>
            <person name="Mikhailova N."/>
            <person name="Stamatis D."/>
            <person name="Reddy T."/>
            <person name="Daum C."/>
            <person name="Shapiro N."/>
            <person name="Ivanova N."/>
            <person name="Kyrpides N."/>
            <person name="Woyke T."/>
        </authorList>
    </citation>
    <scope>NUCLEOTIDE SEQUENCE</scope>
    <source>
        <strain evidence="4">CGMCC 1.10124</strain>
    </source>
</reference>
<dbReference type="PROSITE" id="PS51318">
    <property type="entry name" value="TAT"/>
    <property type="match status" value="1"/>
</dbReference>
<feature type="compositionally biased region" description="Low complexity" evidence="1">
    <location>
        <begin position="35"/>
        <end position="50"/>
    </location>
</feature>
<protein>
    <recommendedName>
        <fullName evidence="2">DUF7979 domain-containing protein</fullName>
    </recommendedName>
</protein>
<dbReference type="EMBL" id="REFS01000004">
    <property type="protein sequence ID" value="RMB13668.1"/>
    <property type="molecule type" value="Genomic_DNA"/>
</dbReference>
<dbReference type="AlphaFoldDB" id="A0A3M0CWW5"/>
<name>A0A3M0CWW5_9EURY</name>
<sequence>MTERPSSRSVLAALAVALLGVSAGCLGAGPGASATETPTVTPTTTPNTDCPPALTVTEVPADQVDTESAVAYANLTADQQATFDRARNGTAVEGFDYAWRDIDLVEYEGRYYNTGILVC</sequence>
<gene>
    <name evidence="4" type="ORF">ATH50_2107</name>
    <name evidence="3" type="ORF">DU502_06845</name>
</gene>
<dbReference type="InterPro" id="IPR006311">
    <property type="entry name" value="TAT_signal"/>
</dbReference>
<dbReference type="InterPro" id="IPR058285">
    <property type="entry name" value="DUF7979"/>
</dbReference>
<evidence type="ECO:0000259" key="2">
    <source>
        <dbReference type="Pfam" id="PF25934"/>
    </source>
</evidence>
<evidence type="ECO:0000313" key="3">
    <source>
        <dbReference type="EMBL" id="AZH25109.1"/>
    </source>
</evidence>
<dbReference type="GeneID" id="38470989"/>
<evidence type="ECO:0000256" key="1">
    <source>
        <dbReference type="SAM" id="MobiDB-lite"/>
    </source>
</evidence>
<reference evidence="4 5" key="1">
    <citation type="journal article" date="2015" name="Stand. Genomic Sci.">
        <title>Genomic Encyclopedia of Bacterial and Archaeal Type Strains, Phase III: the genomes of soil and plant-associated and newly described type strains.</title>
        <authorList>
            <person name="Whitman W.B."/>
            <person name="Woyke T."/>
            <person name="Klenk H.P."/>
            <person name="Zhou Y."/>
            <person name="Lilburn T.G."/>
            <person name="Beck B.J."/>
            <person name="De Vos P."/>
            <person name="Vandamme P."/>
            <person name="Eisen J.A."/>
            <person name="Garrity G."/>
            <person name="Hugenholtz P."/>
            <person name="Kyrpides N.C."/>
        </authorList>
    </citation>
    <scope>NUCLEOTIDE SEQUENCE [LARGE SCALE GENOMIC DNA]</scope>
    <source>
        <strain evidence="4 5">CGMCC 1.10124</strain>
    </source>
</reference>
<dbReference type="RefSeq" id="WP_121920732.1">
    <property type="nucleotide sequence ID" value="NZ_CP034145.1"/>
</dbReference>
<organism evidence="4 5">
    <name type="scientific">Haloplanus aerogenes</name>
    <dbReference type="NCBI Taxonomy" id="660522"/>
    <lineage>
        <taxon>Archaea</taxon>
        <taxon>Methanobacteriati</taxon>
        <taxon>Methanobacteriota</taxon>
        <taxon>Stenosarchaea group</taxon>
        <taxon>Halobacteria</taxon>
        <taxon>Halobacteriales</taxon>
        <taxon>Haloferacaceae</taxon>
        <taxon>Haloplanus</taxon>
    </lineage>
</organism>
<proteinExistence type="predicted"/>
<accession>A0A3M0CWW5</accession>
<feature type="domain" description="DUF7979" evidence="2">
    <location>
        <begin position="52"/>
        <end position="113"/>
    </location>
</feature>
<evidence type="ECO:0000313" key="6">
    <source>
        <dbReference type="Proteomes" id="UP000282007"/>
    </source>
</evidence>
<dbReference type="Proteomes" id="UP000277326">
    <property type="component" value="Unassembled WGS sequence"/>
</dbReference>
<dbReference type="OrthoDB" id="307456at2157"/>
<keyword evidence="6" id="KW-1185">Reference proteome</keyword>
<evidence type="ECO:0000313" key="5">
    <source>
        <dbReference type="Proteomes" id="UP000277326"/>
    </source>
</evidence>
<dbReference type="Pfam" id="PF25934">
    <property type="entry name" value="DUF7979"/>
    <property type="match status" value="1"/>
</dbReference>
<dbReference type="PROSITE" id="PS51257">
    <property type="entry name" value="PROKAR_LIPOPROTEIN"/>
    <property type="match status" value="1"/>
</dbReference>
<dbReference type="EMBL" id="CP034145">
    <property type="protein sequence ID" value="AZH25109.1"/>
    <property type="molecule type" value="Genomic_DNA"/>
</dbReference>
<feature type="region of interest" description="Disordered" evidence="1">
    <location>
        <begin position="30"/>
        <end position="50"/>
    </location>
</feature>
<reference evidence="3 6" key="2">
    <citation type="submission" date="2018-07" db="EMBL/GenBank/DDBJ databases">
        <title>Genome sequences of Haloplanus aerogenes JCM 16430T.</title>
        <authorList>
            <person name="Kim Y.B."/>
            <person name="Roh S.W."/>
        </authorList>
    </citation>
    <scope>NUCLEOTIDE SEQUENCE [LARGE SCALE GENOMIC DNA]</scope>
    <source>
        <strain evidence="3 6">JCM 16430</strain>
    </source>
</reference>
<evidence type="ECO:0000313" key="4">
    <source>
        <dbReference type="EMBL" id="RMB13668.1"/>
    </source>
</evidence>